<evidence type="ECO:0000313" key="3">
    <source>
        <dbReference type="EMBL" id="PHE95202.1"/>
    </source>
</evidence>
<accession>A0AAJ2DJC8</accession>
<reference evidence="3 4" key="1">
    <citation type="submission" date="2017-09" db="EMBL/GenBank/DDBJ databases">
        <title>Large-scale bioinformatics analysis of Bacillus genomes uncovers conserved roles of natural products in bacterial physiology.</title>
        <authorList>
            <consortium name="Agbiome Team Llc"/>
            <person name="Bleich R.M."/>
            <person name="Grubbs K.J."/>
            <person name="Santa Maria K.C."/>
            <person name="Allen S.E."/>
            <person name="Farag S."/>
            <person name="Shank E.A."/>
            <person name="Bowers A."/>
        </authorList>
    </citation>
    <scope>NUCLEOTIDE SEQUENCE [LARGE SCALE GENOMIC DNA]</scope>
    <source>
        <strain evidence="3 4">AFS037265</strain>
    </source>
</reference>
<reference evidence="2" key="2">
    <citation type="submission" date="2019-07" db="EMBL/GenBank/DDBJ databases">
        <title>Phylogenomic Reclassification of ATCC Bacillus Strains and Various Taxa within the Genus Bacillus.</title>
        <authorList>
            <person name="Riojas M.A."/>
            <person name="Frank A.M."/>
            <person name="Fenn S.L."/>
            <person name="King S.P."/>
            <person name="Brower S.M."/>
            <person name="Hazbon M.H."/>
        </authorList>
    </citation>
    <scope>NUCLEOTIDE SEQUENCE</scope>
    <source>
        <strain evidence="2">NR-12239</strain>
    </source>
</reference>
<dbReference type="RefSeq" id="WP_018783382.1">
    <property type="nucleotide sequence ID" value="NZ_CP007626.1"/>
</dbReference>
<evidence type="ECO:0000259" key="1">
    <source>
        <dbReference type="SMART" id="SM00860"/>
    </source>
</evidence>
<dbReference type="AlphaFoldDB" id="A0AAJ2DJC8"/>
<comment type="caution">
    <text evidence="2">The sequence shown here is derived from an EMBL/GenBank/DDBJ whole genome shotgun (WGS) entry which is preliminary data.</text>
</comment>
<sequence length="142" mass="16792">MEIEMIHEKLSLEELEAFEEKHQLRLPKYYREFLLKYNGGYPKASMYKISDDAGESVLNIFYGIGSMYDNLDKIIDFFDDLLDMGFIPIADDPGGNQICLGINEEYCEKIFHWAHDEEHDGMKNMYFLANNINEFLDYLYEE</sequence>
<name>A0AAJ2DJC8_9BACI</name>
<dbReference type="Gene3D" id="3.40.1580.10">
    <property type="entry name" value="SMI1/KNR4-like"/>
    <property type="match status" value="1"/>
</dbReference>
<dbReference type="SMART" id="SM00860">
    <property type="entry name" value="SMI1_KNR4"/>
    <property type="match status" value="1"/>
</dbReference>
<dbReference type="Proteomes" id="UP001248134">
    <property type="component" value="Unassembled WGS sequence"/>
</dbReference>
<dbReference type="InterPro" id="IPR018958">
    <property type="entry name" value="Knr4/Smi1-like_dom"/>
</dbReference>
<dbReference type="Proteomes" id="UP000221918">
    <property type="component" value="Unassembled WGS sequence"/>
</dbReference>
<dbReference type="Pfam" id="PF09346">
    <property type="entry name" value="SMI1_KNR4"/>
    <property type="match status" value="1"/>
</dbReference>
<evidence type="ECO:0000313" key="5">
    <source>
        <dbReference type="Proteomes" id="UP001248134"/>
    </source>
</evidence>
<proteinExistence type="predicted"/>
<evidence type="ECO:0000313" key="4">
    <source>
        <dbReference type="Proteomes" id="UP000221918"/>
    </source>
</evidence>
<protein>
    <submittedName>
        <fullName evidence="2">SMI1/KNR4 family protein</fullName>
    </submittedName>
</protein>
<dbReference type="EMBL" id="VLYX01000007">
    <property type="protein sequence ID" value="MDR4326154.1"/>
    <property type="molecule type" value="Genomic_DNA"/>
</dbReference>
<dbReference type="SUPFAM" id="SSF160631">
    <property type="entry name" value="SMI1/KNR4-like"/>
    <property type="match status" value="1"/>
</dbReference>
<evidence type="ECO:0000313" key="2">
    <source>
        <dbReference type="EMBL" id="MDR4326154.1"/>
    </source>
</evidence>
<organism evidence="2 5">
    <name type="scientific">Bacillus pseudomycoides</name>
    <dbReference type="NCBI Taxonomy" id="64104"/>
    <lineage>
        <taxon>Bacteria</taxon>
        <taxon>Bacillati</taxon>
        <taxon>Bacillota</taxon>
        <taxon>Bacilli</taxon>
        <taxon>Bacillales</taxon>
        <taxon>Bacillaceae</taxon>
        <taxon>Bacillus</taxon>
        <taxon>Bacillus cereus group</taxon>
    </lineage>
</organism>
<dbReference type="EMBL" id="NUTL01000061">
    <property type="protein sequence ID" value="PHE95202.1"/>
    <property type="molecule type" value="Genomic_DNA"/>
</dbReference>
<dbReference type="InterPro" id="IPR037883">
    <property type="entry name" value="Knr4/Smi1-like_sf"/>
</dbReference>
<gene>
    <name evidence="3" type="ORF">COF81_14840</name>
    <name evidence="2" type="ORF">FOS08_09380</name>
</gene>
<feature type="domain" description="Knr4/Smi1-like" evidence="1">
    <location>
        <begin position="9"/>
        <end position="141"/>
    </location>
</feature>